<evidence type="ECO:0000313" key="3">
    <source>
        <dbReference type="Proteomes" id="UP000267430"/>
    </source>
</evidence>
<name>A0A433HPM4_9BACI</name>
<dbReference type="PANTHER" id="PTHR34386">
    <property type="entry name" value="GLUTAREDOXIN"/>
    <property type="match status" value="1"/>
</dbReference>
<dbReference type="GO" id="GO:0045454">
    <property type="term" value="P:cell redox homeostasis"/>
    <property type="evidence" value="ECO:0007669"/>
    <property type="project" value="TreeGrafter"/>
</dbReference>
<comment type="caution">
    <text evidence="2">The sequence shown here is derived from an EMBL/GenBank/DDBJ whole genome shotgun (WGS) entry which is preliminary data.</text>
</comment>
<dbReference type="EMBL" id="RYZZ01000007">
    <property type="protein sequence ID" value="RUQ30265.1"/>
    <property type="molecule type" value="Genomic_DNA"/>
</dbReference>
<feature type="domain" description="Glutaredoxin" evidence="1">
    <location>
        <begin position="4"/>
        <end position="63"/>
    </location>
</feature>
<sequence>MHNITVYTQPDCPPCKIVKMFLQEYNLNFTEKDIKADKQARHELTNQFGSYSTPTVVIDGEAIIGFDQEKLKKKLQISG</sequence>
<dbReference type="SUPFAM" id="SSF52833">
    <property type="entry name" value="Thioredoxin-like"/>
    <property type="match status" value="1"/>
</dbReference>
<dbReference type="OrthoDB" id="9795531at2"/>
<dbReference type="RefSeq" id="WP_126864287.1">
    <property type="nucleotide sequence ID" value="NZ_JAUSTX010000001.1"/>
</dbReference>
<dbReference type="Gene3D" id="3.40.30.10">
    <property type="entry name" value="Glutaredoxin"/>
    <property type="match status" value="1"/>
</dbReference>
<dbReference type="Proteomes" id="UP000267430">
    <property type="component" value="Unassembled WGS sequence"/>
</dbReference>
<dbReference type="Pfam" id="PF00462">
    <property type="entry name" value="Glutaredoxin"/>
    <property type="match status" value="1"/>
</dbReference>
<evidence type="ECO:0000313" key="2">
    <source>
        <dbReference type="EMBL" id="RUQ30265.1"/>
    </source>
</evidence>
<protein>
    <submittedName>
        <fullName evidence="2">NrdH-redoxin</fullName>
    </submittedName>
</protein>
<dbReference type="AlphaFoldDB" id="A0A433HPM4"/>
<reference evidence="2 3" key="1">
    <citation type="submission" date="2018-12" db="EMBL/GenBank/DDBJ databases">
        <title>Bacillus chawlae sp. nov., Bacillus glennii sp. nov., and Bacillus saganii sp. nov. Isolated from the Vehicle Assembly Building at Kennedy Space Center where the Viking Spacecraft were Assembled.</title>
        <authorList>
            <person name="Seuylemezian A."/>
            <person name="Vaishampayan P."/>
        </authorList>
    </citation>
    <scope>NUCLEOTIDE SEQUENCE [LARGE SCALE GENOMIC DNA]</scope>
    <source>
        <strain evidence="2 3">L5</strain>
    </source>
</reference>
<dbReference type="InterPro" id="IPR051548">
    <property type="entry name" value="Grx-like_ET"/>
</dbReference>
<dbReference type="InterPro" id="IPR002109">
    <property type="entry name" value="Glutaredoxin"/>
</dbReference>
<dbReference type="CDD" id="cd02976">
    <property type="entry name" value="NrdH"/>
    <property type="match status" value="1"/>
</dbReference>
<dbReference type="PANTHER" id="PTHR34386:SF1">
    <property type="entry name" value="GLUTAREDOXIN-LIKE PROTEIN NRDH"/>
    <property type="match status" value="1"/>
</dbReference>
<accession>A0A433HPM4</accession>
<proteinExistence type="predicted"/>
<gene>
    <name evidence="2" type="ORF">ELQ35_07970</name>
</gene>
<dbReference type="GO" id="GO:0009055">
    <property type="term" value="F:electron transfer activity"/>
    <property type="evidence" value="ECO:0007669"/>
    <property type="project" value="TreeGrafter"/>
</dbReference>
<dbReference type="PROSITE" id="PS51354">
    <property type="entry name" value="GLUTAREDOXIN_2"/>
    <property type="match status" value="1"/>
</dbReference>
<keyword evidence="3" id="KW-1185">Reference proteome</keyword>
<evidence type="ECO:0000259" key="1">
    <source>
        <dbReference type="Pfam" id="PF00462"/>
    </source>
</evidence>
<dbReference type="InterPro" id="IPR036249">
    <property type="entry name" value="Thioredoxin-like_sf"/>
</dbReference>
<organism evidence="2 3">
    <name type="scientific">Peribacillus cavernae</name>
    <dbReference type="NCBI Taxonomy" id="1674310"/>
    <lineage>
        <taxon>Bacteria</taxon>
        <taxon>Bacillati</taxon>
        <taxon>Bacillota</taxon>
        <taxon>Bacilli</taxon>
        <taxon>Bacillales</taxon>
        <taxon>Bacillaceae</taxon>
        <taxon>Peribacillus</taxon>
    </lineage>
</organism>